<sequence length="92" mass="10175">MSNIDWSQMITAEMKAAQASEQLLAQAQAETARLRQVADTAITPLQDAVDVDDATDEETALLTLWKKYRVALNRLTDQEGYPASIDWPAPPT</sequence>
<reference evidence="1 2" key="1">
    <citation type="submission" date="2016-12" db="EMBL/GenBank/DDBJ databases">
        <title>Draft Genome Sequence of Mercury Resistant Pseudomonas DRA525.</title>
        <authorList>
            <person name="Drace K.M."/>
        </authorList>
    </citation>
    <scope>NUCLEOTIDE SEQUENCE [LARGE SCALE GENOMIC DNA]</scope>
    <source>
        <strain evidence="1 2">DRA525</strain>
    </source>
</reference>
<dbReference type="RefSeq" id="WP_075044711.1">
    <property type="nucleotide sequence ID" value="NZ_CP018743.1"/>
</dbReference>
<organism evidence="1 2">
    <name type="scientific">Pseudomonas putida</name>
    <name type="common">Arthrobacter siderocapsulatus</name>
    <dbReference type="NCBI Taxonomy" id="303"/>
    <lineage>
        <taxon>Bacteria</taxon>
        <taxon>Pseudomonadati</taxon>
        <taxon>Pseudomonadota</taxon>
        <taxon>Gammaproteobacteria</taxon>
        <taxon>Pseudomonadales</taxon>
        <taxon>Pseudomonadaceae</taxon>
        <taxon>Pseudomonas</taxon>
    </lineage>
</organism>
<dbReference type="InterPro" id="IPR003458">
    <property type="entry name" value="Phage_T4_Gp38_tail_assem"/>
</dbReference>
<protein>
    <submittedName>
        <fullName evidence="1">Phage tail protein</fullName>
    </submittedName>
</protein>
<dbReference type="Pfam" id="PF02413">
    <property type="entry name" value="Caudo_TAP"/>
    <property type="match status" value="1"/>
</dbReference>
<proteinExistence type="predicted"/>
<name>A0A1L5PNS3_PSEPU</name>
<gene>
    <name evidence="1" type="ORF">BL240_10265</name>
</gene>
<dbReference type="EMBL" id="CP018743">
    <property type="protein sequence ID" value="APO81803.1"/>
    <property type="molecule type" value="Genomic_DNA"/>
</dbReference>
<dbReference type="Proteomes" id="UP000185146">
    <property type="component" value="Chromosome"/>
</dbReference>
<accession>A0A1L5PNS3</accession>
<dbReference type="AlphaFoldDB" id="A0A1L5PNS3"/>
<evidence type="ECO:0000313" key="2">
    <source>
        <dbReference type="Proteomes" id="UP000185146"/>
    </source>
</evidence>
<evidence type="ECO:0000313" key="1">
    <source>
        <dbReference type="EMBL" id="APO81803.1"/>
    </source>
</evidence>